<organism evidence="3 4">
    <name type="scientific">Sporomusa malonica</name>
    <dbReference type="NCBI Taxonomy" id="112901"/>
    <lineage>
        <taxon>Bacteria</taxon>
        <taxon>Bacillati</taxon>
        <taxon>Bacillota</taxon>
        <taxon>Negativicutes</taxon>
        <taxon>Selenomonadales</taxon>
        <taxon>Sporomusaceae</taxon>
        <taxon>Sporomusa</taxon>
    </lineage>
</organism>
<dbReference type="EMBL" id="FWXI01000001">
    <property type="protein sequence ID" value="SMC32046.1"/>
    <property type="molecule type" value="Genomic_DNA"/>
</dbReference>
<dbReference type="Pfam" id="PF01381">
    <property type="entry name" value="HTH_3"/>
    <property type="match status" value="1"/>
</dbReference>
<dbReference type="PANTHER" id="PTHR46797:SF1">
    <property type="entry name" value="METHYLPHOSPHONATE SYNTHASE"/>
    <property type="match status" value="1"/>
</dbReference>
<dbReference type="Gene3D" id="1.10.260.40">
    <property type="entry name" value="lambda repressor-like DNA-binding domains"/>
    <property type="match status" value="1"/>
</dbReference>
<dbReference type="PROSITE" id="PS50943">
    <property type="entry name" value="HTH_CROC1"/>
    <property type="match status" value="1"/>
</dbReference>
<dbReference type="Proteomes" id="UP000192738">
    <property type="component" value="Unassembled WGS sequence"/>
</dbReference>
<keyword evidence="4" id="KW-1185">Reference proteome</keyword>
<dbReference type="InterPro" id="IPR001387">
    <property type="entry name" value="Cro/C1-type_HTH"/>
</dbReference>
<dbReference type="GO" id="GO:0003677">
    <property type="term" value="F:DNA binding"/>
    <property type="evidence" value="ECO:0007669"/>
    <property type="project" value="UniProtKB-KW"/>
</dbReference>
<dbReference type="GO" id="GO:0003700">
    <property type="term" value="F:DNA-binding transcription factor activity"/>
    <property type="evidence" value="ECO:0007669"/>
    <property type="project" value="TreeGrafter"/>
</dbReference>
<dbReference type="GO" id="GO:0005829">
    <property type="term" value="C:cytosol"/>
    <property type="evidence" value="ECO:0007669"/>
    <property type="project" value="TreeGrafter"/>
</dbReference>
<accession>A0A1W1Y7B7</accession>
<proteinExistence type="predicted"/>
<dbReference type="InterPro" id="IPR010982">
    <property type="entry name" value="Lambda_DNA-bd_dom_sf"/>
</dbReference>
<protein>
    <submittedName>
        <fullName evidence="3">Helix-turn-helix domain-containing protein</fullName>
    </submittedName>
</protein>
<evidence type="ECO:0000259" key="2">
    <source>
        <dbReference type="PROSITE" id="PS50943"/>
    </source>
</evidence>
<dbReference type="CDD" id="cd00093">
    <property type="entry name" value="HTH_XRE"/>
    <property type="match status" value="1"/>
</dbReference>
<dbReference type="SMART" id="SM00530">
    <property type="entry name" value="HTH_XRE"/>
    <property type="match status" value="1"/>
</dbReference>
<dbReference type="AlphaFoldDB" id="A0A1W1Y7B7"/>
<dbReference type="SUPFAM" id="SSF47413">
    <property type="entry name" value="lambda repressor-like DNA-binding domains"/>
    <property type="match status" value="1"/>
</dbReference>
<keyword evidence="1" id="KW-0238">DNA-binding</keyword>
<evidence type="ECO:0000256" key="1">
    <source>
        <dbReference type="ARBA" id="ARBA00023125"/>
    </source>
</evidence>
<evidence type="ECO:0000313" key="3">
    <source>
        <dbReference type="EMBL" id="SMC32046.1"/>
    </source>
</evidence>
<name>A0A1W1Y7B7_9FIRM</name>
<dbReference type="OrthoDB" id="1683779at2"/>
<dbReference type="InterPro" id="IPR050807">
    <property type="entry name" value="TransReg_Diox_bact_type"/>
</dbReference>
<feature type="domain" description="HTH cro/C1-type" evidence="2">
    <location>
        <begin position="7"/>
        <end position="61"/>
    </location>
</feature>
<evidence type="ECO:0000313" key="4">
    <source>
        <dbReference type="Proteomes" id="UP000192738"/>
    </source>
</evidence>
<dbReference type="RefSeq" id="WP_084573606.1">
    <property type="nucleotide sequence ID" value="NZ_CP155572.1"/>
</dbReference>
<dbReference type="STRING" id="112901.SAMN04488500_10169"/>
<sequence length="122" mass="14380">MNFGDKVRYIREKFSLTTTQLAKLLNVTQSYVSHVENNRRQFGRDKIVVLAKELQIPVEFFLREDVDTLEQIRVSDGLEALFNDERYPNYFGVVDYAVKAGIRPEELEQAIEFIKNIRHKTR</sequence>
<dbReference type="PANTHER" id="PTHR46797">
    <property type="entry name" value="HTH-TYPE TRANSCRIPTIONAL REGULATOR"/>
    <property type="match status" value="1"/>
</dbReference>
<reference evidence="3 4" key="1">
    <citation type="submission" date="2017-04" db="EMBL/GenBank/DDBJ databases">
        <authorList>
            <person name="Afonso C.L."/>
            <person name="Miller P.J."/>
            <person name="Scott M.A."/>
            <person name="Spackman E."/>
            <person name="Goraichik I."/>
            <person name="Dimitrov K.M."/>
            <person name="Suarez D.L."/>
            <person name="Swayne D.E."/>
        </authorList>
    </citation>
    <scope>NUCLEOTIDE SEQUENCE [LARGE SCALE GENOMIC DNA]</scope>
    <source>
        <strain evidence="3 4">DSM 5090</strain>
    </source>
</reference>
<gene>
    <name evidence="3" type="ORF">SAMN04488500_10169</name>
</gene>